<dbReference type="AlphaFoldDB" id="A0A7C4TVD5"/>
<reference evidence="2" key="1">
    <citation type="journal article" date="2020" name="mSystems">
        <title>Genome- and Community-Level Interaction Insights into Carbon Utilization and Element Cycling Functions of Hydrothermarchaeota in Hydrothermal Sediment.</title>
        <authorList>
            <person name="Zhou Z."/>
            <person name="Liu Y."/>
            <person name="Xu W."/>
            <person name="Pan J."/>
            <person name="Luo Z.H."/>
            <person name="Li M."/>
        </authorList>
    </citation>
    <scope>NUCLEOTIDE SEQUENCE [LARGE SCALE GENOMIC DNA]</scope>
    <source>
        <strain evidence="2">SpSt-794</strain>
    </source>
</reference>
<sequence>MKTLRRLKDTHLIKKRIKELEASIRSKDELIKRLEKENSFLQMRLRELVFKYHDIDSKLAGMNYRLYELTRENKILMVNLVGAKAQRDGMQRWIENMKEQVYGSNNK</sequence>
<evidence type="ECO:0000256" key="1">
    <source>
        <dbReference type="SAM" id="Coils"/>
    </source>
</evidence>
<proteinExistence type="predicted"/>
<evidence type="ECO:0000313" key="2">
    <source>
        <dbReference type="EMBL" id="HGW60152.1"/>
    </source>
</evidence>
<keyword evidence="1" id="KW-0175">Coiled coil</keyword>
<feature type="coiled-coil region" evidence="1">
    <location>
        <begin position="17"/>
        <end position="51"/>
    </location>
</feature>
<name>A0A7C4TVD5_9BACT</name>
<dbReference type="EMBL" id="DTHV01000053">
    <property type="protein sequence ID" value="HGW60152.1"/>
    <property type="molecule type" value="Genomic_DNA"/>
</dbReference>
<organism evidence="2">
    <name type="scientific">Caldisericum exile</name>
    <dbReference type="NCBI Taxonomy" id="693075"/>
    <lineage>
        <taxon>Bacteria</taxon>
        <taxon>Pseudomonadati</taxon>
        <taxon>Caldisericota/Cryosericota group</taxon>
        <taxon>Caldisericota</taxon>
        <taxon>Caldisericia</taxon>
        <taxon>Caldisericales</taxon>
        <taxon>Caldisericaceae</taxon>
        <taxon>Caldisericum</taxon>
    </lineage>
</organism>
<protein>
    <submittedName>
        <fullName evidence="2">Uncharacterized protein</fullName>
    </submittedName>
</protein>
<gene>
    <name evidence="2" type="ORF">ENV82_01750</name>
</gene>
<comment type="caution">
    <text evidence="2">The sequence shown here is derived from an EMBL/GenBank/DDBJ whole genome shotgun (WGS) entry which is preliminary data.</text>
</comment>
<accession>A0A7C4TVD5</accession>